<evidence type="ECO:0000313" key="1">
    <source>
        <dbReference type="EMBL" id="MFC6955505.1"/>
    </source>
</evidence>
<protein>
    <submittedName>
        <fullName evidence="1">Uncharacterized protein</fullName>
    </submittedName>
</protein>
<comment type="caution">
    <text evidence="1">The sequence shown here is derived from an EMBL/GenBank/DDBJ whole genome shotgun (WGS) entry which is preliminary data.</text>
</comment>
<dbReference type="AlphaFoldDB" id="A0ABD5VMQ6"/>
<accession>A0ABD5VMQ6</accession>
<reference evidence="1 2" key="1">
    <citation type="journal article" date="2019" name="Int. J. Syst. Evol. Microbiol.">
        <title>The Global Catalogue of Microorganisms (GCM) 10K type strain sequencing project: providing services to taxonomists for standard genome sequencing and annotation.</title>
        <authorList>
            <consortium name="The Broad Institute Genomics Platform"/>
            <consortium name="The Broad Institute Genome Sequencing Center for Infectious Disease"/>
            <person name="Wu L."/>
            <person name="Ma J."/>
        </authorList>
    </citation>
    <scope>NUCLEOTIDE SEQUENCE [LARGE SCALE GENOMIC DNA]</scope>
    <source>
        <strain evidence="1 2">GX26</strain>
    </source>
</reference>
<keyword evidence="2" id="KW-1185">Reference proteome</keyword>
<gene>
    <name evidence="1" type="ORF">ACFQGB_21810</name>
</gene>
<sequence length="45" mass="4997">MSAEDDVREALEAAQLAVAADDYDSLEKAGLELVGLARRRRYEDD</sequence>
<dbReference type="EMBL" id="JBHSXN010000006">
    <property type="protein sequence ID" value="MFC6955505.1"/>
    <property type="molecule type" value="Genomic_DNA"/>
</dbReference>
<dbReference type="Proteomes" id="UP001596395">
    <property type="component" value="Unassembled WGS sequence"/>
</dbReference>
<name>A0ABD5VMQ6_9EURY</name>
<organism evidence="1 2">
    <name type="scientific">Halorubellus litoreus</name>
    <dbReference type="NCBI Taxonomy" id="755308"/>
    <lineage>
        <taxon>Archaea</taxon>
        <taxon>Methanobacteriati</taxon>
        <taxon>Methanobacteriota</taxon>
        <taxon>Stenosarchaea group</taxon>
        <taxon>Halobacteria</taxon>
        <taxon>Halobacteriales</taxon>
        <taxon>Halorubellaceae</taxon>
        <taxon>Halorubellus</taxon>
    </lineage>
</organism>
<evidence type="ECO:0000313" key="2">
    <source>
        <dbReference type="Proteomes" id="UP001596395"/>
    </source>
</evidence>
<dbReference type="RefSeq" id="WP_336352423.1">
    <property type="nucleotide sequence ID" value="NZ_JAZAQL010000006.1"/>
</dbReference>
<proteinExistence type="predicted"/>